<dbReference type="InterPro" id="IPR030934">
    <property type="entry name" value="Intein_C"/>
</dbReference>
<dbReference type="Gene3D" id="3.40.50.300">
    <property type="entry name" value="P-loop containing nucleotide triphosphate hydrolases"/>
    <property type="match status" value="1"/>
</dbReference>
<accession>A0A0F9JQ39</accession>
<dbReference type="SUPFAM" id="SSF52540">
    <property type="entry name" value="P-loop containing nucleoside triphosphate hydrolases"/>
    <property type="match status" value="1"/>
</dbReference>
<dbReference type="PANTHER" id="PTHR47396:SF1">
    <property type="entry name" value="ATP-DEPENDENT HELICASE IRC3-RELATED"/>
    <property type="match status" value="1"/>
</dbReference>
<protein>
    <recommendedName>
        <fullName evidence="5">Helicase C-terminal domain-containing protein</fullName>
    </recommendedName>
</protein>
<dbReference type="GO" id="GO:0005524">
    <property type="term" value="F:ATP binding"/>
    <property type="evidence" value="ECO:0007669"/>
    <property type="project" value="InterPro"/>
</dbReference>
<evidence type="ECO:0000256" key="2">
    <source>
        <dbReference type="ARBA" id="ARBA00022771"/>
    </source>
</evidence>
<feature type="domain" description="Helicase C-terminal" evidence="5">
    <location>
        <begin position="244"/>
        <end position="387"/>
    </location>
</feature>
<dbReference type="PROSITE" id="PS50818">
    <property type="entry name" value="INTEIN_C_TER"/>
    <property type="match status" value="1"/>
</dbReference>
<dbReference type="PROSITE" id="PS01358">
    <property type="entry name" value="ZF_RANBP2_1"/>
    <property type="match status" value="1"/>
</dbReference>
<dbReference type="InterPro" id="IPR036844">
    <property type="entry name" value="Hint_dom_sf"/>
</dbReference>
<dbReference type="NCBIfam" id="TIGR01443">
    <property type="entry name" value="intein_Cterm"/>
    <property type="match status" value="1"/>
</dbReference>
<dbReference type="InterPro" id="IPR001650">
    <property type="entry name" value="Helicase_C-like"/>
</dbReference>
<comment type="caution">
    <text evidence="6">The sequence shown here is derived from an EMBL/GenBank/DDBJ whole genome shotgun (WGS) entry which is preliminary data.</text>
</comment>
<dbReference type="SMART" id="SM00490">
    <property type="entry name" value="HELICc"/>
    <property type="match status" value="1"/>
</dbReference>
<dbReference type="SUPFAM" id="SSF51294">
    <property type="entry name" value="Hedgehog/intein (Hint) domain"/>
    <property type="match status" value="1"/>
</dbReference>
<dbReference type="InterPro" id="IPR027417">
    <property type="entry name" value="P-loop_NTPase"/>
</dbReference>
<keyword evidence="2" id="KW-0863">Zinc-finger</keyword>
<evidence type="ECO:0000259" key="5">
    <source>
        <dbReference type="PROSITE" id="PS51194"/>
    </source>
</evidence>
<dbReference type="Gene3D" id="2.170.16.10">
    <property type="entry name" value="Hedgehog/Intein (Hint) domain"/>
    <property type="match status" value="1"/>
</dbReference>
<proteinExistence type="predicted"/>
<evidence type="ECO:0000256" key="1">
    <source>
        <dbReference type="ARBA" id="ARBA00022723"/>
    </source>
</evidence>
<feature type="non-terminal residue" evidence="6">
    <location>
        <position position="1"/>
    </location>
</feature>
<keyword evidence="1" id="KW-0479">Metal-binding</keyword>
<dbReference type="InterPro" id="IPR003586">
    <property type="entry name" value="Hint_dom_C"/>
</dbReference>
<dbReference type="CDD" id="cd00081">
    <property type="entry name" value="Hint"/>
    <property type="match status" value="1"/>
</dbReference>
<organism evidence="6">
    <name type="scientific">marine sediment metagenome</name>
    <dbReference type="NCBI Taxonomy" id="412755"/>
    <lineage>
        <taxon>unclassified sequences</taxon>
        <taxon>metagenomes</taxon>
        <taxon>ecological metagenomes</taxon>
    </lineage>
</organism>
<keyword evidence="3" id="KW-0862">Zinc</keyword>
<evidence type="ECO:0000313" key="6">
    <source>
        <dbReference type="EMBL" id="KKM64526.1"/>
    </source>
</evidence>
<name>A0A0F9JQ39_9ZZZZ</name>
<dbReference type="Pfam" id="PF04851">
    <property type="entry name" value="ResIII"/>
    <property type="match status" value="1"/>
</dbReference>
<dbReference type="EMBL" id="LAZR01010884">
    <property type="protein sequence ID" value="KKM64526.1"/>
    <property type="molecule type" value="Genomic_DNA"/>
</dbReference>
<dbReference type="GO" id="GO:0005829">
    <property type="term" value="C:cytosol"/>
    <property type="evidence" value="ECO:0007669"/>
    <property type="project" value="TreeGrafter"/>
</dbReference>
<dbReference type="InterPro" id="IPR001876">
    <property type="entry name" value="Znf_RanBP2"/>
</dbReference>
<sequence>FGIEFVPHIVKSNITNIFKTSVKSLCKITFSNDKILICTPNHPIFSDNMHYYIKAKYLTCFTMVLGVIENRSRWRFPLCSLKEETRCKKRNILERYWVESVEILQPGSDGTFRGMCPDGFVYNIEVKEYNNYFANGILVHNCHHTRTKSFSDILNYFNRSLILGVTATPIRLDSKGLGKKSGGFFDILVQGPTPKELISQGYLAEPIVYAPPSKVDFSQVRTKFGDYDKKVTADLVDKPKITGDCIEHYQRICPGAPAIAFTISIEHAEHVAKAFNDAGIPAMSIDGKKSNDERKFILDSLENGTIQVVTSCDLISEGLDIPKVKCAIGLRPTASPNIYIQQSGRPLRPYPGKTYCYILDHVGNIHRHGSPIADREWTLDTEEIGPSKGLAPERKDFWICDKCYASNNMSDDICAQCGEGRKVNSREIKEIEGQLQKIKEEEIERETKWNKRIERKQAKTLEDLQALEKARGYKRGWAEFVYNGRRGR</sequence>
<gene>
    <name evidence="6" type="ORF">LCGC14_1500580</name>
</gene>
<reference evidence="6" key="1">
    <citation type="journal article" date="2015" name="Nature">
        <title>Complex archaea that bridge the gap between prokaryotes and eukaryotes.</title>
        <authorList>
            <person name="Spang A."/>
            <person name="Saw J.H."/>
            <person name="Jorgensen S.L."/>
            <person name="Zaremba-Niedzwiedzka K."/>
            <person name="Martijn J."/>
            <person name="Lind A.E."/>
            <person name="van Eijk R."/>
            <person name="Schleper C."/>
            <person name="Guy L."/>
            <person name="Ettema T.J."/>
        </authorList>
    </citation>
    <scope>NUCLEOTIDE SEQUENCE</scope>
</reference>
<dbReference type="InterPro" id="IPR006935">
    <property type="entry name" value="Helicase/UvrB_N"/>
</dbReference>
<feature type="coiled-coil region" evidence="4">
    <location>
        <begin position="421"/>
        <end position="470"/>
    </location>
</feature>
<evidence type="ECO:0000256" key="3">
    <source>
        <dbReference type="ARBA" id="ARBA00022833"/>
    </source>
</evidence>
<dbReference type="GO" id="GO:0003677">
    <property type="term" value="F:DNA binding"/>
    <property type="evidence" value="ECO:0007669"/>
    <property type="project" value="InterPro"/>
</dbReference>
<dbReference type="GO" id="GO:0016787">
    <property type="term" value="F:hydrolase activity"/>
    <property type="evidence" value="ECO:0007669"/>
    <property type="project" value="InterPro"/>
</dbReference>
<dbReference type="InterPro" id="IPR050742">
    <property type="entry name" value="Helicase_Restrict-Modif_Enz"/>
</dbReference>
<evidence type="ECO:0000256" key="4">
    <source>
        <dbReference type="SAM" id="Coils"/>
    </source>
</evidence>
<dbReference type="SMART" id="SM00305">
    <property type="entry name" value="HintC"/>
    <property type="match status" value="1"/>
</dbReference>
<keyword evidence="4" id="KW-0175">Coiled coil</keyword>
<dbReference type="PROSITE" id="PS51194">
    <property type="entry name" value="HELICASE_CTER"/>
    <property type="match status" value="1"/>
</dbReference>
<dbReference type="GO" id="GO:0008270">
    <property type="term" value="F:zinc ion binding"/>
    <property type="evidence" value="ECO:0007669"/>
    <property type="project" value="UniProtKB-KW"/>
</dbReference>
<dbReference type="PANTHER" id="PTHR47396">
    <property type="entry name" value="TYPE I RESTRICTION ENZYME ECOKI R PROTEIN"/>
    <property type="match status" value="1"/>
</dbReference>
<dbReference type="AlphaFoldDB" id="A0A0F9JQ39"/>
<dbReference type="Pfam" id="PF00271">
    <property type="entry name" value="Helicase_C"/>
    <property type="match status" value="1"/>
</dbReference>